<dbReference type="EMBL" id="BMAW01132837">
    <property type="protein sequence ID" value="GFU45224.1"/>
    <property type="molecule type" value="Genomic_DNA"/>
</dbReference>
<feature type="region of interest" description="Disordered" evidence="1">
    <location>
        <begin position="1"/>
        <end position="27"/>
    </location>
</feature>
<evidence type="ECO:0000313" key="3">
    <source>
        <dbReference type="Proteomes" id="UP000887013"/>
    </source>
</evidence>
<proteinExistence type="predicted"/>
<evidence type="ECO:0000256" key="1">
    <source>
        <dbReference type="SAM" id="MobiDB-lite"/>
    </source>
</evidence>
<keyword evidence="3" id="KW-1185">Reference proteome</keyword>
<accession>A0A8X6QYS7</accession>
<organism evidence="2 3">
    <name type="scientific">Nephila pilipes</name>
    <name type="common">Giant wood spider</name>
    <name type="synonym">Nephila maculata</name>
    <dbReference type="NCBI Taxonomy" id="299642"/>
    <lineage>
        <taxon>Eukaryota</taxon>
        <taxon>Metazoa</taxon>
        <taxon>Ecdysozoa</taxon>
        <taxon>Arthropoda</taxon>
        <taxon>Chelicerata</taxon>
        <taxon>Arachnida</taxon>
        <taxon>Araneae</taxon>
        <taxon>Araneomorphae</taxon>
        <taxon>Entelegynae</taxon>
        <taxon>Araneoidea</taxon>
        <taxon>Nephilidae</taxon>
        <taxon>Nephila</taxon>
    </lineage>
</organism>
<name>A0A8X6QYS7_NEPPI</name>
<gene>
    <name evidence="2" type="ORF">NPIL_472891</name>
</gene>
<reference evidence="2" key="1">
    <citation type="submission" date="2020-08" db="EMBL/GenBank/DDBJ databases">
        <title>Multicomponent nature underlies the extraordinary mechanical properties of spider dragline silk.</title>
        <authorList>
            <person name="Kono N."/>
            <person name="Nakamura H."/>
            <person name="Mori M."/>
            <person name="Yoshida Y."/>
            <person name="Ohtoshi R."/>
            <person name="Malay A.D."/>
            <person name="Moran D.A.P."/>
            <person name="Tomita M."/>
            <person name="Numata K."/>
            <person name="Arakawa K."/>
        </authorList>
    </citation>
    <scope>NUCLEOTIDE SEQUENCE</scope>
</reference>
<sequence>MLTPNQLPSRVHTTVSSRPLHQHHAPPHLSSFSATRSLQAQSCSSAYLAMLCRNSILTSIQSPSRTFSSFQHLHIHYHRFCTKLLLLSISTSSIASSTTLQAAGRGLPVAFAPLPPKSACSSCITSWAAAFVAT</sequence>
<evidence type="ECO:0000313" key="2">
    <source>
        <dbReference type="EMBL" id="GFU45224.1"/>
    </source>
</evidence>
<protein>
    <submittedName>
        <fullName evidence="2">Uncharacterized protein</fullName>
    </submittedName>
</protein>
<comment type="caution">
    <text evidence="2">The sequence shown here is derived from an EMBL/GenBank/DDBJ whole genome shotgun (WGS) entry which is preliminary data.</text>
</comment>
<feature type="compositionally biased region" description="Polar residues" evidence="1">
    <location>
        <begin position="1"/>
        <end position="19"/>
    </location>
</feature>
<dbReference type="Proteomes" id="UP000887013">
    <property type="component" value="Unassembled WGS sequence"/>
</dbReference>
<dbReference type="AlphaFoldDB" id="A0A8X6QYS7"/>